<dbReference type="GO" id="GO:0003700">
    <property type="term" value="F:DNA-binding transcription factor activity"/>
    <property type="evidence" value="ECO:0007669"/>
    <property type="project" value="InterPro"/>
</dbReference>
<proteinExistence type="predicted"/>
<organism evidence="2">
    <name type="scientific">candidate division WOR-3 bacterium</name>
    <dbReference type="NCBI Taxonomy" id="2052148"/>
    <lineage>
        <taxon>Bacteria</taxon>
        <taxon>Bacteria division WOR-3</taxon>
    </lineage>
</organism>
<name>A0A7V3RG74_UNCW3</name>
<dbReference type="CDD" id="cd00090">
    <property type="entry name" value="HTH_ARSR"/>
    <property type="match status" value="1"/>
</dbReference>
<accession>A0A7V3RG74</accession>
<evidence type="ECO:0000313" key="2">
    <source>
        <dbReference type="EMBL" id="HGE77569.1"/>
    </source>
</evidence>
<dbReference type="SUPFAM" id="SSF46785">
    <property type="entry name" value="Winged helix' DNA-binding domain"/>
    <property type="match status" value="1"/>
</dbReference>
<protein>
    <submittedName>
        <fullName evidence="2">ArsR family transcriptional regulator</fullName>
    </submittedName>
</protein>
<dbReference type="EMBL" id="DTOZ01000036">
    <property type="protein sequence ID" value="HGE77569.1"/>
    <property type="molecule type" value="Genomic_DNA"/>
</dbReference>
<dbReference type="Gene3D" id="1.10.10.10">
    <property type="entry name" value="Winged helix-like DNA-binding domain superfamily/Winged helix DNA-binding domain"/>
    <property type="match status" value="1"/>
</dbReference>
<sequence>MRLIKLLHERGRMSLGDIAVAMQIPSPTVCRNLKILENVGLVNSEINHAIAEYWLNRNKRLQINTKILDIILSE</sequence>
<dbReference type="PROSITE" id="PS50987">
    <property type="entry name" value="HTH_ARSR_2"/>
    <property type="match status" value="1"/>
</dbReference>
<gene>
    <name evidence="2" type="ORF">ENX68_01035</name>
</gene>
<feature type="domain" description="HTH arsR-type" evidence="1">
    <location>
        <begin position="1"/>
        <end position="74"/>
    </location>
</feature>
<evidence type="ECO:0000259" key="1">
    <source>
        <dbReference type="PROSITE" id="PS50987"/>
    </source>
</evidence>
<dbReference type="Pfam" id="PF12840">
    <property type="entry name" value="HTH_20"/>
    <property type="match status" value="1"/>
</dbReference>
<dbReference type="InterPro" id="IPR036390">
    <property type="entry name" value="WH_DNA-bd_sf"/>
</dbReference>
<comment type="caution">
    <text evidence="2">The sequence shown here is derived from an EMBL/GenBank/DDBJ whole genome shotgun (WGS) entry which is preliminary data.</text>
</comment>
<dbReference type="InterPro" id="IPR011991">
    <property type="entry name" value="ArsR-like_HTH"/>
</dbReference>
<dbReference type="InterPro" id="IPR001845">
    <property type="entry name" value="HTH_ArsR_DNA-bd_dom"/>
</dbReference>
<reference evidence="2" key="1">
    <citation type="journal article" date="2020" name="mSystems">
        <title>Genome- and Community-Level Interaction Insights into Carbon Utilization and Element Cycling Functions of Hydrothermarchaeota in Hydrothermal Sediment.</title>
        <authorList>
            <person name="Zhou Z."/>
            <person name="Liu Y."/>
            <person name="Xu W."/>
            <person name="Pan J."/>
            <person name="Luo Z.H."/>
            <person name="Li M."/>
        </authorList>
    </citation>
    <scope>NUCLEOTIDE SEQUENCE [LARGE SCALE GENOMIC DNA]</scope>
    <source>
        <strain evidence="2">SpSt-961</strain>
    </source>
</reference>
<dbReference type="AlphaFoldDB" id="A0A7V3RG74"/>
<dbReference type="InterPro" id="IPR036388">
    <property type="entry name" value="WH-like_DNA-bd_sf"/>
</dbReference>